<dbReference type="NCBIfam" id="TIGR00126">
    <property type="entry name" value="deoC"/>
    <property type="match status" value="1"/>
</dbReference>
<keyword evidence="3 7" id="KW-0456">Lyase</keyword>
<evidence type="ECO:0000256" key="1">
    <source>
        <dbReference type="ARBA" id="ARBA00010936"/>
    </source>
</evidence>
<dbReference type="EC" id="4.1.2.4" evidence="7"/>
<dbReference type="InterPro" id="IPR013785">
    <property type="entry name" value="Aldolase_TIM"/>
</dbReference>
<sequence>MDLSKYIDHSILKPNHTLKGLEEQVEKCKELGVYGVCINPFWVKRARALAGKSLKVCCAVSFPFGLDTKEQKVKQSLKALEDGADELDIVMNISAFKSGLLGYVAEELKALSRHTEGYTRKVIIETAYLTTDEIKRALELVIDAGMEFVKTSTGYAPEGAKEEDVELLVKLSKGQIKVKASGGIKTKEQAQRFLKIGAERIGTSHTFEILK</sequence>
<reference evidence="9" key="1">
    <citation type="submission" date="2017-09" db="EMBL/GenBank/DDBJ databases">
        <authorList>
            <person name="Varghese N."/>
            <person name="Submissions S."/>
        </authorList>
    </citation>
    <scope>NUCLEOTIDE SEQUENCE [LARGE SCALE GENOMIC DNA]</scope>
    <source>
        <strain evidence="9">DSM 2913</strain>
    </source>
</reference>
<dbReference type="Pfam" id="PF01791">
    <property type="entry name" value="DeoC"/>
    <property type="match status" value="1"/>
</dbReference>
<evidence type="ECO:0000256" key="2">
    <source>
        <dbReference type="ARBA" id="ARBA00022490"/>
    </source>
</evidence>
<comment type="subcellular location">
    <subcellularLocation>
        <location evidence="7">Cytoplasm</location>
    </subcellularLocation>
</comment>
<keyword evidence="9" id="KW-1185">Reference proteome</keyword>
<keyword evidence="2 7" id="KW-0963">Cytoplasm</keyword>
<dbReference type="PANTHER" id="PTHR10889">
    <property type="entry name" value="DEOXYRIBOSE-PHOSPHATE ALDOLASE"/>
    <property type="match status" value="1"/>
</dbReference>
<dbReference type="InterPro" id="IPR028581">
    <property type="entry name" value="DeoC_typeI"/>
</dbReference>
<dbReference type="GO" id="GO:0016052">
    <property type="term" value="P:carbohydrate catabolic process"/>
    <property type="evidence" value="ECO:0007669"/>
    <property type="project" value="TreeGrafter"/>
</dbReference>
<evidence type="ECO:0000313" key="9">
    <source>
        <dbReference type="Proteomes" id="UP000218627"/>
    </source>
</evidence>
<dbReference type="GO" id="GO:0004139">
    <property type="term" value="F:deoxyribose-phosphate aldolase activity"/>
    <property type="evidence" value="ECO:0007669"/>
    <property type="project" value="UniProtKB-UniRule"/>
</dbReference>
<dbReference type="SMART" id="SM01133">
    <property type="entry name" value="DeoC"/>
    <property type="match status" value="1"/>
</dbReference>
<evidence type="ECO:0000256" key="3">
    <source>
        <dbReference type="ARBA" id="ARBA00023239"/>
    </source>
</evidence>
<dbReference type="InterPro" id="IPR011343">
    <property type="entry name" value="DeoC"/>
</dbReference>
<dbReference type="HAMAP" id="MF_00114">
    <property type="entry name" value="DeoC_type1"/>
    <property type="match status" value="1"/>
</dbReference>
<evidence type="ECO:0000256" key="7">
    <source>
        <dbReference type="HAMAP-Rule" id="MF_00114"/>
    </source>
</evidence>
<feature type="active site" description="Proton donor/acceptor" evidence="7">
    <location>
        <position position="179"/>
    </location>
</feature>
<evidence type="ECO:0000313" key="8">
    <source>
        <dbReference type="EMBL" id="SNZ12911.1"/>
    </source>
</evidence>
<feature type="active site" description="Schiff-base intermediate with acetaldehyde" evidence="7">
    <location>
        <position position="150"/>
    </location>
</feature>
<organism evidence="8 9">
    <name type="scientific">Hydrogenobacter hydrogenophilus</name>
    <dbReference type="NCBI Taxonomy" id="35835"/>
    <lineage>
        <taxon>Bacteria</taxon>
        <taxon>Pseudomonadati</taxon>
        <taxon>Aquificota</taxon>
        <taxon>Aquificia</taxon>
        <taxon>Aquificales</taxon>
        <taxon>Aquificaceae</taxon>
        <taxon>Hydrogenobacter</taxon>
    </lineage>
</organism>
<gene>
    <name evidence="7" type="primary">deoC</name>
    <name evidence="8" type="ORF">SAMN06265353_0551</name>
</gene>
<dbReference type="GO" id="GO:0006018">
    <property type="term" value="P:2-deoxyribose 1-phosphate catabolic process"/>
    <property type="evidence" value="ECO:0007669"/>
    <property type="project" value="UniProtKB-UniRule"/>
</dbReference>
<dbReference type="FunFam" id="3.20.20.70:FF:000044">
    <property type="entry name" value="Deoxyribose-phosphate aldolase"/>
    <property type="match status" value="1"/>
</dbReference>
<evidence type="ECO:0000256" key="6">
    <source>
        <dbReference type="ARBA" id="ARBA00056337"/>
    </source>
</evidence>
<dbReference type="CDD" id="cd00959">
    <property type="entry name" value="DeoC"/>
    <property type="match status" value="1"/>
</dbReference>
<name>A0A285NZ49_9AQUI</name>
<dbReference type="SUPFAM" id="SSF51569">
    <property type="entry name" value="Aldolase"/>
    <property type="match status" value="1"/>
</dbReference>
<dbReference type="UniPathway" id="UPA00002">
    <property type="reaction ID" value="UER00468"/>
</dbReference>
<dbReference type="InterPro" id="IPR002915">
    <property type="entry name" value="DeoC/FbaB/LacD_aldolase"/>
</dbReference>
<dbReference type="GO" id="GO:0005737">
    <property type="term" value="C:cytoplasm"/>
    <property type="evidence" value="ECO:0007669"/>
    <property type="project" value="UniProtKB-SubCell"/>
</dbReference>
<accession>A0A285NZ49</accession>
<evidence type="ECO:0000256" key="4">
    <source>
        <dbReference type="ARBA" id="ARBA00023270"/>
    </source>
</evidence>
<dbReference type="Proteomes" id="UP000218627">
    <property type="component" value="Unassembled WGS sequence"/>
</dbReference>
<proteinExistence type="inferred from homology"/>
<comment type="catalytic activity">
    <reaction evidence="5 7">
        <text>2-deoxy-D-ribose 5-phosphate = D-glyceraldehyde 3-phosphate + acetaldehyde</text>
        <dbReference type="Rhea" id="RHEA:12821"/>
        <dbReference type="ChEBI" id="CHEBI:15343"/>
        <dbReference type="ChEBI" id="CHEBI:59776"/>
        <dbReference type="ChEBI" id="CHEBI:62877"/>
        <dbReference type="EC" id="4.1.2.4"/>
    </reaction>
</comment>
<feature type="active site" description="Proton donor/acceptor" evidence="7">
    <location>
        <position position="88"/>
    </location>
</feature>
<dbReference type="PANTHER" id="PTHR10889:SF1">
    <property type="entry name" value="DEOXYRIBOSE-PHOSPHATE ALDOLASE"/>
    <property type="match status" value="1"/>
</dbReference>
<dbReference type="Gene3D" id="3.20.20.70">
    <property type="entry name" value="Aldolase class I"/>
    <property type="match status" value="1"/>
</dbReference>
<dbReference type="PIRSF" id="PIRSF001357">
    <property type="entry name" value="DeoC"/>
    <property type="match status" value="1"/>
</dbReference>
<dbReference type="EMBL" id="OBEN01000002">
    <property type="protein sequence ID" value="SNZ12911.1"/>
    <property type="molecule type" value="Genomic_DNA"/>
</dbReference>
<dbReference type="GO" id="GO:0009264">
    <property type="term" value="P:deoxyribonucleotide catabolic process"/>
    <property type="evidence" value="ECO:0007669"/>
    <property type="project" value="UniProtKB-UniRule"/>
</dbReference>
<protein>
    <recommendedName>
        <fullName evidence="7">Deoxyribose-phosphate aldolase</fullName>
        <shortName evidence="7">DERA</shortName>
        <ecNumber evidence="7">4.1.2.4</ecNumber>
    </recommendedName>
    <alternativeName>
        <fullName evidence="7">2-deoxy-D-ribose 5-phosphate aldolase</fullName>
    </alternativeName>
    <alternativeName>
        <fullName evidence="7">Phosphodeoxyriboaldolase</fullName>
        <shortName evidence="7">Deoxyriboaldolase</shortName>
    </alternativeName>
</protein>
<comment type="function">
    <text evidence="6 7">Catalyzes a reversible aldol reaction between acetaldehyde and D-glyceraldehyde 3-phosphate to generate 2-deoxy-D-ribose 5-phosphate.</text>
</comment>
<keyword evidence="4 7" id="KW-0704">Schiff base</keyword>
<comment type="similarity">
    <text evidence="1 7">Belongs to the DeoC/FbaB aldolase family. DeoC type 1 subfamily.</text>
</comment>
<dbReference type="AlphaFoldDB" id="A0A285NZ49"/>
<dbReference type="OrthoDB" id="9778711at2"/>
<dbReference type="RefSeq" id="WP_096600884.1">
    <property type="nucleotide sequence ID" value="NZ_OBEN01000002.1"/>
</dbReference>
<comment type="pathway">
    <text evidence="7">Carbohydrate degradation; 2-deoxy-D-ribose 1-phosphate degradation; D-glyceraldehyde 3-phosphate and acetaldehyde from 2-deoxy-alpha-D-ribose 1-phosphate: step 2/2.</text>
</comment>
<evidence type="ECO:0000256" key="5">
    <source>
        <dbReference type="ARBA" id="ARBA00048791"/>
    </source>
</evidence>